<dbReference type="RefSeq" id="WP_090248771.1">
    <property type="nucleotide sequence ID" value="NZ_FMTL01000001.1"/>
</dbReference>
<protein>
    <submittedName>
        <fullName evidence="1">Uncharacterized protein</fullName>
    </submittedName>
</protein>
<organism evidence="1 2">
    <name type="scientific">Pseudomonas peli</name>
    <dbReference type="NCBI Taxonomy" id="592361"/>
    <lineage>
        <taxon>Bacteria</taxon>
        <taxon>Pseudomonadati</taxon>
        <taxon>Pseudomonadota</taxon>
        <taxon>Gammaproteobacteria</taxon>
        <taxon>Pseudomonadales</taxon>
        <taxon>Pseudomonadaceae</taxon>
        <taxon>Pseudomonas</taxon>
    </lineage>
</organism>
<reference evidence="1 2" key="1">
    <citation type="submission" date="2016-10" db="EMBL/GenBank/DDBJ databases">
        <authorList>
            <person name="Varghese N."/>
            <person name="Submissions S."/>
        </authorList>
    </citation>
    <scope>NUCLEOTIDE SEQUENCE [LARGE SCALE GENOMIC DNA]</scope>
    <source>
        <strain evidence="1 2">DSM 17833</strain>
    </source>
</reference>
<gene>
    <name evidence="1" type="ORF">SAMN05216370_0914</name>
</gene>
<evidence type="ECO:0000313" key="1">
    <source>
        <dbReference type="EMBL" id="SCW39435.1"/>
    </source>
</evidence>
<comment type="caution">
    <text evidence="1">The sequence shown here is derived from an EMBL/GenBank/DDBJ whole genome shotgun (WGS) entry which is preliminary data.</text>
</comment>
<dbReference type="Proteomes" id="UP000242418">
    <property type="component" value="Unassembled WGS sequence"/>
</dbReference>
<keyword evidence="2" id="KW-1185">Reference proteome</keyword>
<evidence type="ECO:0000313" key="2">
    <source>
        <dbReference type="Proteomes" id="UP000242418"/>
    </source>
</evidence>
<dbReference type="EMBL" id="FMTL01000001">
    <property type="protein sequence ID" value="SCW39435.1"/>
    <property type="molecule type" value="Genomic_DNA"/>
</dbReference>
<accession>A0AB37Z3Z2</accession>
<name>A0AB37Z3Z2_9PSED</name>
<dbReference type="AlphaFoldDB" id="A0AB37Z3Z2"/>
<proteinExistence type="predicted"/>
<sequence length="109" mass="11951">MIRQHLQQGASLGHVVTVCHPSDGRRRELPPLTIGGLALELAGMIRETMPAALVSIVRIDLTPNTRPKAEQQTHTIKRLVIEAREAEQPGHAFLSASGYWPQNALTAKE</sequence>